<accession>M1E1B7</accession>
<dbReference type="InParanoid" id="M1E1B7"/>
<dbReference type="HOGENOM" id="CLU_1689797_0_0_1"/>
<sequence length="156" mass="16934">MRTSGTNMSQIPPEAASLPLESLGIVPKRFYHRVMRSASPSLRRGIHLQESRSLALSHISAPVQVALLLHLPMPIAQGIPKAEPVHSATYPSRSTTDGVHTVDEGATDDVPIANPASFRKPDPPTFSWVFGEFAPQEIGSEEVDKKMDRNGSSNNN</sequence>
<dbReference type="AlphaFoldDB" id="M1E1B7"/>
<reference evidence="1" key="2">
    <citation type="submission" date="2015-06" db="UniProtKB">
        <authorList>
            <consortium name="EnsemblPlants"/>
        </authorList>
    </citation>
    <scope>IDENTIFICATION</scope>
    <source>
        <strain evidence="1">DM1-3 516 R44</strain>
    </source>
</reference>
<organism evidence="1 2">
    <name type="scientific">Solanum tuberosum</name>
    <name type="common">Potato</name>
    <dbReference type="NCBI Taxonomy" id="4113"/>
    <lineage>
        <taxon>Eukaryota</taxon>
        <taxon>Viridiplantae</taxon>
        <taxon>Streptophyta</taxon>
        <taxon>Embryophyta</taxon>
        <taxon>Tracheophyta</taxon>
        <taxon>Spermatophyta</taxon>
        <taxon>Magnoliopsida</taxon>
        <taxon>eudicotyledons</taxon>
        <taxon>Gunneridae</taxon>
        <taxon>Pentapetalae</taxon>
        <taxon>asterids</taxon>
        <taxon>lamiids</taxon>
        <taxon>Solanales</taxon>
        <taxon>Solanaceae</taxon>
        <taxon>Solanoideae</taxon>
        <taxon>Solaneae</taxon>
        <taxon>Solanum</taxon>
    </lineage>
</organism>
<dbReference type="Gramene" id="PGSC0003DMT400097741">
    <property type="protein sequence ID" value="PGSC0003DMT400097741"/>
    <property type="gene ID" value="PGSC0003DMG400047312"/>
</dbReference>
<proteinExistence type="predicted"/>
<evidence type="ECO:0000313" key="2">
    <source>
        <dbReference type="Proteomes" id="UP000011115"/>
    </source>
</evidence>
<dbReference type="PaxDb" id="4113-PGSC0003DMT400097741"/>
<protein>
    <submittedName>
        <fullName evidence="1">Uncharacterized protein</fullName>
    </submittedName>
</protein>
<dbReference type="EnsemblPlants" id="PGSC0003DMT400097741">
    <property type="protein sequence ID" value="PGSC0003DMT400097741"/>
    <property type="gene ID" value="PGSC0003DMG400047312"/>
</dbReference>
<name>M1E1B7_SOLTU</name>
<dbReference type="Proteomes" id="UP000011115">
    <property type="component" value="Unassembled WGS sequence"/>
</dbReference>
<reference evidence="2" key="1">
    <citation type="journal article" date="2011" name="Nature">
        <title>Genome sequence and analysis of the tuber crop potato.</title>
        <authorList>
            <consortium name="The Potato Genome Sequencing Consortium"/>
        </authorList>
    </citation>
    <scope>NUCLEOTIDE SEQUENCE [LARGE SCALE GENOMIC DNA]</scope>
    <source>
        <strain evidence="2">cv. DM1-3 516 R44</strain>
    </source>
</reference>
<evidence type="ECO:0000313" key="1">
    <source>
        <dbReference type="EnsemblPlants" id="PGSC0003DMT400097741"/>
    </source>
</evidence>
<keyword evidence="2" id="KW-1185">Reference proteome</keyword>